<protein>
    <submittedName>
        <fullName evidence="4">Alpha-2-macroglobulin family protein</fullName>
    </submittedName>
</protein>
<dbReference type="OrthoDB" id="9767116at2"/>
<dbReference type="InterPro" id="IPR008969">
    <property type="entry name" value="CarboxyPept-like_regulatory"/>
</dbReference>
<evidence type="ECO:0000313" key="5">
    <source>
        <dbReference type="Proteomes" id="UP000198951"/>
    </source>
</evidence>
<dbReference type="Pfam" id="PF13715">
    <property type="entry name" value="CarbopepD_reg_2"/>
    <property type="match status" value="1"/>
</dbReference>
<dbReference type="Pfam" id="PF01835">
    <property type="entry name" value="MG2"/>
    <property type="match status" value="1"/>
</dbReference>
<dbReference type="SUPFAM" id="SSF48239">
    <property type="entry name" value="Terpenoid cyclases/Protein prenyltransferases"/>
    <property type="match status" value="1"/>
</dbReference>
<dbReference type="STRING" id="150146.SAMN05443667_11051"/>
<dbReference type="InterPro" id="IPR002890">
    <property type="entry name" value="MG2"/>
</dbReference>
<evidence type="ECO:0000259" key="3">
    <source>
        <dbReference type="SMART" id="SM01360"/>
    </source>
</evidence>
<gene>
    <name evidence="4" type="ORF">SAMN05443667_11051</name>
</gene>
<evidence type="ECO:0000256" key="2">
    <source>
        <dbReference type="SAM" id="SignalP"/>
    </source>
</evidence>
<evidence type="ECO:0000313" key="4">
    <source>
        <dbReference type="EMBL" id="SEA85729.1"/>
    </source>
</evidence>
<comment type="similarity">
    <text evidence="1">Belongs to the protease inhibitor I39 (alpha-2-macroglobulin) family. Bacterial alpha-2-macroglobulin subfamily.</text>
</comment>
<dbReference type="SMART" id="SM01360">
    <property type="entry name" value="A2M"/>
    <property type="match status" value="1"/>
</dbReference>
<dbReference type="RefSeq" id="WP_091091533.1">
    <property type="nucleotide sequence ID" value="NZ_FNRD01000010.1"/>
</dbReference>
<keyword evidence="2" id="KW-0732">Signal</keyword>
<dbReference type="Gene3D" id="2.60.40.1120">
    <property type="entry name" value="Carboxypeptidase-like, regulatory domain"/>
    <property type="match status" value="1"/>
</dbReference>
<feature type="domain" description="Alpha-2-macroglobulin" evidence="3">
    <location>
        <begin position="1398"/>
        <end position="1488"/>
    </location>
</feature>
<dbReference type="EMBL" id="FNRD01000010">
    <property type="protein sequence ID" value="SEA85729.1"/>
    <property type="molecule type" value="Genomic_DNA"/>
</dbReference>
<dbReference type="Pfam" id="PF17973">
    <property type="entry name" value="bMG10"/>
    <property type="match status" value="1"/>
</dbReference>
<dbReference type="InterPro" id="IPR041246">
    <property type="entry name" value="Bact_MG10"/>
</dbReference>
<dbReference type="InterPro" id="IPR001599">
    <property type="entry name" value="Macroglobln_a2"/>
</dbReference>
<dbReference type="Pfam" id="PF00207">
    <property type="entry name" value="A2M"/>
    <property type="match status" value="1"/>
</dbReference>
<reference evidence="5" key="1">
    <citation type="submission" date="2016-10" db="EMBL/GenBank/DDBJ databases">
        <authorList>
            <person name="Varghese N."/>
            <person name="Submissions S."/>
        </authorList>
    </citation>
    <scope>NUCLEOTIDE SEQUENCE [LARGE SCALE GENOMIC DNA]</scope>
    <source>
        <strain evidence="5">DSM 22376</strain>
    </source>
</reference>
<dbReference type="GO" id="GO:0004866">
    <property type="term" value="F:endopeptidase inhibitor activity"/>
    <property type="evidence" value="ECO:0007669"/>
    <property type="project" value="InterPro"/>
</dbReference>
<accession>A0A1H4ELL4</accession>
<proteinExistence type="inferred from homology"/>
<dbReference type="PANTHER" id="PTHR40094">
    <property type="entry name" value="ALPHA-2-MACROGLOBULIN HOMOLOG"/>
    <property type="match status" value="1"/>
</dbReference>
<dbReference type="Gene3D" id="2.170.130.10">
    <property type="entry name" value="TonB-dependent receptor, plug domain"/>
    <property type="match status" value="1"/>
</dbReference>
<dbReference type="SUPFAM" id="SSF49464">
    <property type="entry name" value="Carboxypeptidase regulatory domain-like"/>
    <property type="match status" value="1"/>
</dbReference>
<keyword evidence="5" id="KW-1185">Reference proteome</keyword>
<feature type="chain" id="PRO_5011513351" evidence="2">
    <location>
        <begin position="18"/>
        <end position="2170"/>
    </location>
</feature>
<dbReference type="Proteomes" id="UP000198951">
    <property type="component" value="Unassembled WGS sequence"/>
</dbReference>
<dbReference type="SUPFAM" id="SSF56935">
    <property type="entry name" value="Porins"/>
    <property type="match status" value="1"/>
</dbReference>
<feature type="signal peptide" evidence="2">
    <location>
        <begin position="1"/>
        <end position="17"/>
    </location>
</feature>
<dbReference type="PANTHER" id="PTHR40094:SF1">
    <property type="entry name" value="UBIQUITIN DOMAIN-CONTAINING PROTEIN"/>
    <property type="match status" value="1"/>
</dbReference>
<name>A0A1H4ELL4_9FLAO</name>
<evidence type="ECO:0000256" key="1">
    <source>
        <dbReference type="ARBA" id="ARBA00010556"/>
    </source>
</evidence>
<dbReference type="Gene3D" id="1.50.10.20">
    <property type="match status" value="1"/>
</dbReference>
<dbReference type="InterPro" id="IPR037066">
    <property type="entry name" value="Plug_dom_sf"/>
</dbReference>
<sequence length="2170" mass="248687">MKKLFLFFLLTSLPVIAQQFDKKWDAVIALEKAGKIKSAHTLVDKIYNKAVSSNNEEQLIRCFFYNSKYIQTVEEDSQTKILNNLKHQIKTVSEPSKAILNLIYAKCLNDYYSENNGKIYNRTTTDSLDTDFLLWSNKNFKKQISLAFAKSIANEAILKKASLKSYQSLFDYYSPEKLNEQNLYEFLLNENINYFTKTLYSWNIETSIFAKSKDTLYGDSNTFQSLNLDLVKDDHLKKLITLYQKKENNNNSLDNRFSRMQFCYKYLNKNATDYLNALDQIQDKDIPLLLLQDIQIEKANLYTTLASKDSHPDYNLKAIALFDTILSTKSRSNAYKRAFQRKHELEKKNLDIRLLEKSYNNENTRAFVNYKNINTLSISYFKIDQKTISKLKDWRMHMKKDSIAATIIEKNTLVKSITKALPNKNDYFSYSTEILLPQLETGCYLVYFESDSDIKNTKAFAYETITVTNLTVLTDYKNETNYYQILDRKTGKPIEKASIKFNNTEIVTDKNGYAGSKRDDNIQNYFDIIVTKENDTLTVSNRNRYENNTFYKKSTDAKIEFYLDRAIYRPGQTVYYKGIVFQKKANETRIVPNILMKIIVKDNNNKNIQNFEVTTNSFGSFSGEFQLPQNGLTGNFTFQAEEPDSSKKGEHPFWDTVNFENSGTRFRVEEYKRPKFEVAFDPIKESYEVNQKIRVEGFAKSFSGATISDSKVKYRISYMVYSVYDNSYRYKGQGGATGSGETTTDAYGKFNIDFIANANQRFPKEDRPIYKFYIDADVTDSNGETHTATQTINVGYHTMNLDITIPKEINTKDKNAVEINSKNLNEQFAAIKGEVNLYFLKSFPNKIKPRVWPIPEIEAISKQDFESLFPFENNEKPVDEKELGTLVYSKKVDTEKDKAIALDFISNYQSGYYKFVFTATDINELPLEKQVLFKINQSSEKLDFNKLLSIEQLNKNPKKDGFVLLNIKSVIPNHYFKIMASYANKLFYDENKTLENNELLLKIPLQRQFEKSIKIGLESIFENQSFTQELEVVLKAEETSLDFTVESFRNKIQPGSTENWSFKLAPTNTVLEAEVLASMYDSSLDQFAKGFWNPLTLDRYVYNSISYRNKLGFNKTSATLRNLNTTLYSPVFIDKRTQLLWFGFNFADPKDYATISKYQKFLSKQNKNPQTTSSISGIITDENGDPLPGASITLKGTQTATTSDYEGYFEINASQSETLVIAYIGYQTQTILIDKNNEMNINLQPESGSLEEVVVTAYGINKEKKALSYATQTLDRKVSAETIRGAAGERIVEEDNQIYNTAGIEISLEGSAAGKMIKSAAKNKDIANAIYIIDGNFASKNQAIMLDYLNILSIEVLEKDQATTRYGTKGENGAVIITTNKALKALSEIKSRTNLSETAFFYPNLKTDKSGKISFNFTSPEALTAWKLRLFAHNKKAVSGYLEKIIVTQKDLMVIPNFPRFFREKDSIQIISKIVNMTSEPKIGIAVLQLFDATTMESVDTKMLNTKSLKNYSIPAFGNTTVSWNIYIPQGIQGVQYKVLAKADNYSDGEENIIPVLTNNILVTESIPLWVRENSKKEYTFENLRNNASTSLRNHQFTLEYTSNPTWLALQSLPYLMEYEHEGAEQTFARFYANALAGEVINSNPKIAVVFETWRKNEKHNSKLEENEELKSILLAETPWVNDAQSEEEKKQQLATLFDLEKMKNAQEATFDKLKQKQKASGGFPWYGGNEENEYITRHILAGLGHLKKINTDDATNAKIDEISKSGIPFLDIKFLENHKQRTNNLKNGEKLIWMHPYSNLHYLYTRTFYLKNYPLSDTLKKATKIYVDSAKENWLSYSLYEKGMAALVLNRFGEPAAAKIIIESLKETASNNEDCGMYWIANKSGWYWYQAPIETQALLIEAFTEVSNDTKSVDAMKVWLLKNKQAKNWPTTKATTEAVYALLMQGTDWLSVKDNTIIKIGDEKILTKKLNTNEKEAETGYLKLNWKASEITKEMASIKIENKSKVPGYGGVYWQYFEDLDKIKTNSDTSLSVSKELYLKKNTDKGTVLQKIITNNPLNIGDLVTVRLIISTKEDMEFVHLKDMRASCFEPIDVLSNYQYKDNLGFYKSTKDAATHFFFDKIDKGTYVLEYDVRVNNKGNFSNGISTIQSMYAPEFSSHTKGIKVQVAN</sequence>
<organism evidence="4 5">
    <name type="scientific">Flavobacterium gillisiae</name>
    <dbReference type="NCBI Taxonomy" id="150146"/>
    <lineage>
        <taxon>Bacteria</taxon>
        <taxon>Pseudomonadati</taxon>
        <taxon>Bacteroidota</taxon>
        <taxon>Flavobacteriia</taxon>
        <taxon>Flavobacteriales</taxon>
        <taxon>Flavobacteriaceae</taxon>
        <taxon>Flavobacterium</taxon>
    </lineage>
</organism>
<dbReference type="InterPro" id="IPR008930">
    <property type="entry name" value="Terpenoid_cyclase/PrenylTrfase"/>
</dbReference>
<dbReference type="Gene3D" id="2.60.40.1930">
    <property type="match status" value="1"/>
</dbReference>
<dbReference type="InterPro" id="IPR051802">
    <property type="entry name" value="YfhM-like"/>
</dbReference>